<dbReference type="InterPro" id="IPR001001">
    <property type="entry name" value="DNA_polIII_beta"/>
</dbReference>
<reference evidence="14 15" key="1">
    <citation type="submission" date="2014-09" db="EMBL/GenBank/DDBJ databases">
        <title>Butyrate-producing bacteria isolated from human gut.</title>
        <authorList>
            <person name="Zhang Q."/>
            <person name="Zhao L."/>
        </authorList>
    </citation>
    <scope>NUCLEOTIDE SEQUENCE [LARGE SCALE GENOMIC DNA]</scope>
    <source>
        <strain evidence="14 15">21</strain>
    </source>
</reference>
<dbReference type="PANTHER" id="PTHR30478:SF0">
    <property type="entry name" value="BETA SLIDING CLAMP"/>
    <property type="match status" value="1"/>
</dbReference>
<evidence type="ECO:0000259" key="11">
    <source>
        <dbReference type="Pfam" id="PF00712"/>
    </source>
</evidence>
<comment type="caution">
    <text evidence="14">The sequence shown here is derived from an EMBL/GenBank/DDBJ whole genome shotgun (WGS) entry which is preliminary data.</text>
</comment>
<dbReference type="Pfam" id="PF02768">
    <property type="entry name" value="DNA_pol3_beta_3"/>
    <property type="match status" value="1"/>
</dbReference>
<dbReference type="AlphaFoldDB" id="A0A2V1JP88"/>
<dbReference type="NCBIfam" id="TIGR00663">
    <property type="entry name" value="dnan"/>
    <property type="match status" value="1"/>
</dbReference>
<evidence type="ECO:0000256" key="3">
    <source>
        <dbReference type="ARBA" id="ARBA00021035"/>
    </source>
</evidence>
<keyword evidence="4 10" id="KW-0963">Cytoplasm</keyword>
<gene>
    <name evidence="14" type="ORF">LG34_08680</name>
</gene>
<comment type="function">
    <text evidence="10">Confers DNA tethering and processivity to DNA polymerases and other proteins. Acts as a clamp, forming a ring around DNA (a reaction catalyzed by the clamp-loading complex) which diffuses in an ATP-independent manner freely and bidirectionally along dsDNA. Initially characterized for its ability to contact the catalytic subunit of DNA polymerase III (Pol III), a complex, multichain enzyme responsible for most of the replicative synthesis in bacteria; Pol III exhibits 3'-5' exonuclease proofreading activity. The beta chain is required for initiation of replication as well as for processivity of DNA replication.</text>
</comment>
<evidence type="ECO:0000256" key="1">
    <source>
        <dbReference type="ARBA" id="ARBA00004496"/>
    </source>
</evidence>
<dbReference type="SMART" id="SM00480">
    <property type="entry name" value="POL3Bc"/>
    <property type="match status" value="1"/>
</dbReference>
<dbReference type="GO" id="GO:0003677">
    <property type="term" value="F:DNA binding"/>
    <property type="evidence" value="ECO:0007669"/>
    <property type="project" value="UniProtKB-UniRule"/>
</dbReference>
<evidence type="ECO:0000313" key="14">
    <source>
        <dbReference type="EMBL" id="PWE86647.1"/>
    </source>
</evidence>
<sequence>MKIICSKANLVKGVSIVSKAVPSRTTMPILECILIDASANEIKLTANDMELGIETVIEGEIVERGIIALDAKFFSEIVRKLPDNEVVIESDDSFQTIITCEKAKFTIAGKSGEDFSYLPYIEKNESITISQFTLKDVVRQTIFSIADNDTNKLMTGELFEINENRLRVVSLDGHRISIRNIELKENYSPLKVVVPGKTLQEISKILTGEAEDMVDIYFADNHILFEFDQTKVVSRLIEGEYFHIDQMLSSDYDTKVKVNKREFLSCIDRATLLIREGDKKPIILNIQDGSLQLKINSFAGSMNEELEIDKEGKDLLIGFNPRFFIDALRAIDDEEVTLYMVNPKAPCFIKDDAGTYTYLILPVNFNAATV</sequence>
<proteinExistence type="inferred from homology"/>
<keyword evidence="15" id="KW-1185">Reference proteome</keyword>
<evidence type="ECO:0000259" key="13">
    <source>
        <dbReference type="Pfam" id="PF02768"/>
    </source>
</evidence>
<dbReference type="OrthoDB" id="8421503at2"/>
<dbReference type="Proteomes" id="UP000245288">
    <property type="component" value="Unassembled WGS sequence"/>
</dbReference>
<dbReference type="Gene3D" id="3.10.150.10">
    <property type="entry name" value="DNA Polymerase III, subunit A, domain 2"/>
    <property type="match status" value="2"/>
</dbReference>
<dbReference type="Pfam" id="PF02767">
    <property type="entry name" value="DNA_pol3_beta_2"/>
    <property type="match status" value="1"/>
</dbReference>
<evidence type="ECO:0000256" key="4">
    <source>
        <dbReference type="ARBA" id="ARBA00022490"/>
    </source>
</evidence>
<dbReference type="Pfam" id="PF00712">
    <property type="entry name" value="DNA_pol3_beta"/>
    <property type="match status" value="1"/>
</dbReference>
<keyword evidence="8 10" id="KW-0239">DNA-directed DNA polymerase</keyword>
<keyword evidence="5 10" id="KW-0808">Transferase</keyword>
<organism evidence="14 15">
    <name type="scientific">Eubacterium ramulus</name>
    <dbReference type="NCBI Taxonomy" id="39490"/>
    <lineage>
        <taxon>Bacteria</taxon>
        <taxon>Bacillati</taxon>
        <taxon>Bacillota</taxon>
        <taxon>Clostridia</taxon>
        <taxon>Eubacteriales</taxon>
        <taxon>Eubacteriaceae</taxon>
        <taxon>Eubacterium</taxon>
    </lineage>
</organism>
<evidence type="ECO:0000256" key="9">
    <source>
        <dbReference type="ARBA" id="ARBA00023125"/>
    </source>
</evidence>
<keyword evidence="7 10" id="KW-0235">DNA replication</keyword>
<dbReference type="CDD" id="cd00140">
    <property type="entry name" value="beta_clamp"/>
    <property type="match status" value="1"/>
</dbReference>
<evidence type="ECO:0000256" key="6">
    <source>
        <dbReference type="ARBA" id="ARBA00022695"/>
    </source>
</evidence>
<dbReference type="GO" id="GO:0006271">
    <property type="term" value="P:DNA strand elongation involved in DNA replication"/>
    <property type="evidence" value="ECO:0007669"/>
    <property type="project" value="TreeGrafter"/>
</dbReference>
<feature type="domain" description="DNA polymerase III beta sliding clamp C-terminal" evidence="13">
    <location>
        <begin position="248"/>
        <end position="363"/>
    </location>
</feature>
<dbReference type="GO" id="GO:0005737">
    <property type="term" value="C:cytoplasm"/>
    <property type="evidence" value="ECO:0007669"/>
    <property type="project" value="UniProtKB-SubCell"/>
</dbReference>
<evidence type="ECO:0000256" key="8">
    <source>
        <dbReference type="ARBA" id="ARBA00022932"/>
    </source>
</evidence>
<evidence type="ECO:0000259" key="12">
    <source>
        <dbReference type="Pfam" id="PF02767"/>
    </source>
</evidence>
<evidence type="ECO:0000256" key="2">
    <source>
        <dbReference type="ARBA" id="ARBA00010752"/>
    </source>
</evidence>
<dbReference type="GO" id="GO:0009360">
    <property type="term" value="C:DNA polymerase III complex"/>
    <property type="evidence" value="ECO:0007669"/>
    <property type="project" value="InterPro"/>
</dbReference>
<keyword evidence="6 10" id="KW-0548">Nucleotidyltransferase</keyword>
<dbReference type="InterPro" id="IPR022637">
    <property type="entry name" value="DNA_polIII_beta_cen"/>
</dbReference>
<dbReference type="InterPro" id="IPR022635">
    <property type="entry name" value="DNA_polIII_beta_C"/>
</dbReference>
<dbReference type="SUPFAM" id="SSF55979">
    <property type="entry name" value="DNA clamp"/>
    <property type="match status" value="3"/>
</dbReference>
<dbReference type="PANTHER" id="PTHR30478">
    <property type="entry name" value="DNA POLYMERASE III SUBUNIT BETA"/>
    <property type="match status" value="1"/>
</dbReference>
<evidence type="ECO:0000256" key="5">
    <source>
        <dbReference type="ARBA" id="ARBA00022679"/>
    </source>
</evidence>
<feature type="domain" description="DNA polymerase III beta sliding clamp central" evidence="12">
    <location>
        <begin position="129"/>
        <end position="241"/>
    </location>
</feature>
<evidence type="ECO:0000256" key="7">
    <source>
        <dbReference type="ARBA" id="ARBA00022705"/>
    </source>
</evidence>
<dbReference type="RefSeq" id="WP_109215671.1">
    <property type="nucleotide sequence ID" value="NZ_CABMEW010000001.1"/>
</dbReference>
<feature type="domain" description="DNA polymerase III beta sliding clamp N-terminal" evidence="11">
    <location>
        <begin position="1"/>
        <end position="118"/>
    </location>
</feature>
<protein>
    <recommendedName>
        <fullName evidence="3 10">Beta sliding clamp</fullName>
    </recommendedName>
</protein>
<name>A0A2V1JP88_EUBRA</name>
<comment type="subcellular location">
    <subcellularLocation>
        <location evidence="1 10">Cytoplasm</location>
    </subcellularLocation>
</comment>
<dbReference type="GO" id="GO:0003887">
    <property type="term" value="F:DNA-directed DNA polymerase activity"/>
    <property type="evidence" value="ECO:0007669"/>
    <property type="project" value="UniProtKB-UniRule"/>
</dbReference>
<evidence type="ECO:0000256" key="10">
    <source>
        <dbReference type="PIRNR" id="PIRNR000804"/>
    </source>
</evidence>
<accession>A0A2V1JP88</accession>
<comment type="similarity">
    <text evidence="2 10">Belongs to the beta sliding clamp family.</text>
</comment>
<dbReference type="GO" id="GO:0008408">
    <property type="term" value="F:3'-5' exonuclease activity"/>
    <property type="evidence" value="ECO:0007669"/>
    <property type="project" value="InterPro"/>
</dbReference>
<comment type="subunit">
    <text evidence="10">Forms a ring-shaped head-to-tail homodimer around DNA.</text>
</comment>
<keyword evidence="9" id="KW-0238">DNA-binding</keyword>
<dbReference type="InterPro" id="IPR022634">
    <property type="entry name" value="DNA_polIII_beta_N"/>
</dbReference>
<dbReference type="EMBL" id="JRFU01000093">
    <property type="protein sequence ID" value="PWE86647.1"/>
    <property type="molecule type" value="Genomic_DNA"/>
</dbReference>
<evidence type="ECO:0000313" key="15">
    <source>
        <dbReference type="Proteomes" id="UP000245288"/>
    </source>
</evidence>
<dbReference type="PIRSF" id="PIRSF000804">
    <property type="entry name" value="DNA_pol_III_b"/>
    <property type="match status" value="1"/>
</dbReference>
<dbReference type="InterPro" id="IPR046938">
    <property type="entry name" value="DNA_clamp_sf"/>
</dbReference>